<name>A0A3B7LWG1_9GAMM</name>
<gene>
    <name evidence="1" type="ORF">CDG60_11995</name>
</gene>
<dbReference type="EMBL" id="CP032134">
    <property type="protein sequence ID" value="AXY57220.1"/>
    <property type="molecule type" value="Genomic_DNA"/>
</dbReference>
<dbReference type="RefSeq" id="WP_087512447.1">
    <property type="nucleotide sequence ID" value="NZ_CP032134.1"/>
</dbReference>
<evidence type="ECO:0000313" key="1">
    <source>
        <dbReference type="EMBL" id="AXY57220.1"/>
    </source>
</evidence>
<dbReference type="Proteomes" id="UP000263753">
    <property type="component" value="Chromosome"/>
</dbReference>
<proteinExistence type="predicted"/>
<dbReference type="KEGG" id="achi:CDG60_11995"/>
<accession>A0A3B7LWG1</accession>
<evidence type="ECO:0000313" key="2">
    <source>
        <dbReference type="Proteomes" id="UP000263753"/>
    </source>
</evidence>
<organism evidence="1 2">
    <name type="scientific">Acinetobacter chinensis</name>
    <dbReference type="NCBI Taxonomy" id="2004650"/>
    <lineage>
        <taxon>Bacteria</taxon>
        <taxon>Pseudomonadati</taxon>
        <taxon>Pseudomonadota</taxon>
        <taxon>Gammaproteobacteria</taxon>
        <taxon>Moraxellales</taxon>
        <taxon>Moraxellaceae</taxon>
        <taxon>Acinetobacter</taxon>
    </lineage>
</organism>
<sequence length="72" mass="8448">MFSTGTEYAYGDYYESAGTVYNVEDKITELQKILQEYPEDKDIKWEIEKLKNQCTMFNKTASTYIDSAQKLK</sequence>
<protein>
    <submittedName>
        <fullName evidence="1">Uncharacterized protein</fullName>
    </submittedName>
</protein>
<dbReference type="AlphaFoldDB" id="A0A3B7LWG1"/>
<reference evidence="2" key="1">
    <citation type="submission" date="2018-09" db="EMBL/GenBank/DDBJ databases">
        <title>The complete genome of Acinetobacter sp. strain WCHAc010005.</title>
        <authorList>
            <person name="Hu Y."/>
            <person name="Long H."/>
            <person name="Feng Y."/>
            <person name="Zong Z."/>
        </authorList>
    </citation>
    <scope>NUCLEOTIDE SEQUENCE [LARGE SCALE GENOMIC DNA]</scope>
    <source>
        <strain evidence="2">WCHAc010005</strain>
    </source>
</reference>